<dbReference type="Pfam" id="PF12697">
    <property type="entry name" value="Abhydrolase_6"/>
    <property type="match status" value="1"/>
</dbReference>
<dbReference type="STRING" id="1314785.A0A165BEM6"/>
<dbReference type="Gene3D" id="3.40.50.1820">
    <property type="entry name" value="alpha/beta hydrolase"/>
    <property type="match status" value="1"/>
</dbReference>
<protein>
    <submittedName>
        <fullName evidence="2">Alpha/beta-hydrolase</fullName>
    </submittedName>
</protein>
<dbReference type="InParanoid" id="A0A165BEM6"/>
<keyword evidence="2" id="KW-0378">Hydrolase</keyword>
<accession>A0A165BEM6</accession>
<reference evidence="2 3" key="1">
    <citation type="journal article" date="2016" name="Mol. Biol. Evol.">
        <title>Comparative Genomics of Early-Diverging Mushroom-Forming Fungi Provides Insights into the Origins of Lignocellulose Decay Capabilities.</title>
        <authorList>
            <person name="Nagy L.G."/>
            <person name="Riley R."/>
            <person name="Tritt A."/>
            <person name="Adam C."/>
            <person name="Daum C."/>
            <person name="Floudas D."/>
            <person name="Sun H."/>
            <person name="Yadav J.S."/>
            <person name="Pangilinan J."/>
            <person name="Larsson K.H."/>
            <person name="Matsuura K."/>
            <person name="Barry K."/>
            <person name="Labutti K."/>
            <person name="Kuo R."/>
            <person name="Ohm R.A."/>
            <person name="Bhattacharya S.S."/>
            <person name="Shirouzu T."/>
            <person name="Yoshinaga Y."/>
            <person name="Martin F.M."/>
            <person name="Grigoriev I.V."/>
            <person name="Hibbett D.S."/>
        </authorList>
    </citation>
    <scope>NUCLEOTIDE SEQUENCE [LARGE SCALE GENOMIC DNA]</scope>
    <source>
        <strain evidence="2 3">93-53</strain>
    </source>
</reference>
<dbReference type="EMBL" id="KV427674">
    <property type="protein sequence ID" value="KZT00889.1"/>
    <property type="molecule type" value="Genomic_DNA"/>
</dbReference>
<dbReference type="GeneID" id="63827151"/>
<dbReference type="GO" id="GO:0016787">
    <property type="term" value="F:hydrolase activity"/>
    <property type="evidence" value="ECO:0007669"/>
    <property type="project" value="UniProtKB-KW"/>
</dbReference>
<dbReference type="PANTHER" id="PTHR43798">
    <property type="entry name" value="MONOACYLGLYCEROL LIPASE"/>
    <property type="match status" value="1"/>
</dbReference>
<dbReference type="InterPro" id="IPR029058">
    <property type="entry name" value="AB_hydrolase_fold"/>
</dbReference>
<dbReference type="OrthoDB" id="408373at2759"/>
<dbReference type="InterPro" id="IPR050266">
    <property type="entry name" value="AB_hydrolase_sf"/>
</dbReference>
<sequence>MTSLKSTLYLPVIKTLRSSDGTTIYAEAAGDPRNPSIVLAHGLGLSSAIFDNLFKDERLLAEVYLVRYDQRGQGRSGKPDTEEAYVSKLWADDYAAVIEAFGLKNPVHVGWSYGGTVAVDVVAHLPPGTLSGVVLLAAIPHCTTSSVLAISKIIVEFGPGLTTTSDVALSRSTGKELVDTCFNDAAAIPFDLITSWYGMATLTPPSVMSFLPGREHDTTKYFEEGKNGLPLLLLYGSKDKHVHGEVLAKEVGDHFKNLKVHVVEGGSHAAFYENQEEVVTELLSFMKRTEAYTKQRRS</sequence>
<dbReference type="Proteomes" id="UP000076871">
    <property type="component" value="Unassembled WGS sequence"/>
</dbReference>
<evidence type="ECO:0000313" key="2">
    <source>
        <dbReference type="EMBL" id="KZT00889.1"/>
    </source>
</evidence>
<keyword evidence="3" id="KW-1185">Reference proteome</keyword>
<dbReference type="AlphaFoldDB" id="A0A165BEM6"/>
<dbReference type="SUPFAM" id="SSF53474">
    <property type="entry name" value="alpha/beta-Hydrolases"/>
    <property type="match status" value="1"/>
</dbReference>
<feature type="domain" description="AB hydrolase-1" evidence="1">
    <location>
        <begin position="37"/>
        <end position="279"/>
    </location>
</feature>
<name>A0A165BEM6_9APHY</name>
<gene>
    <name evidence="2" type="ORF">LAESUDRAFT_731823</name>
</gene>
<proteinExistence type="predicted"/>
<evidence type="ECO:0000259" key="1">
    <source>
        <dbReference type="Pfam" id="PF12697"/>
    </source>
</evidence>
<evidence type="ECO:0000313" key="3">
    <source>
        <dbReference type="Proteomes" id="UP000076871"/>
    </source>
</evidence>
<organism evidence="2 3">
    <name type="scientific">Laetiporus sulphureus 93-53</name>
    <dbReference type="NCBI Taxonomy" id="1314785"/>
    <lineage>
        <taxon>Eukaryota</taxon>
        <taxon>Fungi</taxon>
        <taxon>Dikarya</taxon>
        <taxon>Basidiomycota</taxon>
        <taxon>Agaricomycotina</taxon>
        <taxon>Agaricomycetes</taxon>
        <taxon>Polyporales</taxon>
        <taxon>Laetiporus</taxon>
    </lineage>
</organism>
<dbReference type="RefSeq" id="XP_040758629.1">
    <property type="nucleotide sequence ID" value="XM_040910122.1"/>
</dbReference>
<dbReference type="GO" id="GO:0016020">
    <property type="term" value="C:membrane"/>
    <property type="evidence" value="ECO:0007669"/>
    <property type="project" value="TreeGrafter"/>
</dbReference>
<dbReference type="InterPro" id="IPR000073">
    <property type="entry name" value="AB_hydrolase_1"/>
</dbReference>
<dbReference type="PANTHER" id="PTHR43798:SF33">
    <property type="entry name" value="HYDROLASE, PUTATIVE (AFU_ORTHOLOGUE AFUA_2G14860)-RELATED"/>
    <property type="match status" value="1"/>
</dbReference>